<gene>
    <name evidence="20" type="ORF">SJ2017_2872</name>
</gene>
<dbReference type="Gene3D" id="3.30.450.20">
    <property type="entry name" value="PAS domain"/>
    <property type="match status" value="1"/>
</dbReference>
<dbReference type="PRINTS" id="PR00344">
    <property type="entry name" value="BCTRLSENSOR"/>
</dbReference>
<keyword evidence="12 20" id="KW-0418">Kinase</keyword>
<evidence type="ECO:0000256" key="4">
    <source>
        <dbReference type="ARBA" id="ARBA00019665"/>
    </source>
</evidence>
<dbReference type="InterPro" id="IPR000014">
    <property type="entry name" value="PAS"/>
</dbReference>
<accession>A0ABN4YIE5</accession>
<evidence type="ECO:0000256" key="10">
    <source>
        <dbReference type="ARBA" id="ARBA00022692"/>
    </source>
</evidence>
<dbReference type="Proteomes" id="UP000191820">
    <property type="component" value="Chromosome"/>
</dbReference>
<organism evidence="20 21">
    <name type="scientific">Shewanella japonica</name>
    <dbReference type="NCBI Taxonomy" id="93973"/>
    <lineage>
        <taxon>Bacteria</taxon>
        <taxon>Pseudomonadati</taxon>
        <taxon>Pseudomonadota</taxon>
        <taxon>Gammaproteobacteria</taxon>
        <taxon>Alteromonadales</taxon>
        <taxon>Shewanellaceae</taxon>
        <taxon>Shewanella</taxon>
    </lineage>
</organism>
<dbReference type="NCBIfam" id="TIGR02966">
    <property type="entry name" value="phoR_proteo"/>
    <property type="match status" value="1"/>
</dbReference>
<feature type="transmembrane region" description="Helical" evidence="18">
    <location>
        <begin position="20"/>
        <end position="45"/>
    </location>
</feature>
<dbReference type="SMART" id="SM00388">
    <property type="entry name" value="HisKA"/>
    <property type="match status" value="1"/>
</dbReference>
<dbReference type="InterPro" id="IPR050351">
    <property type="entry name" value="BphY/WalK/GraS-like"/>
</dbReference>
<dbReference type="InterPro" id="IPR013767">
    <property type="entry name" value="PAS_fold"/>
</dbReference>
<keyword evidence="15" id="KW-0902">Two-component regulatory system</keyword>
<evidence type="ECO:0000256" key="17">
    <source>
        <dbReference type="ARBA" id="ARBA00025207"/>
    </source>
</evidence>
<dbReference type="Gene3D" id="3.30.565.10">
    <property type="entry name" value="Histidine kinase-like ATPase, C-terminal domain"/>
    <property type="match status" value="1"/>
</dbReference>
<dbReference type="InterPro" id="IPR005467">
    <property type="entry name" value="His_kinase_dom"/>
</dbReference>
<dbReference type="Pfam" id="PF00989">
    <property type="entry name" value="PAS"/>
    <property type="match status" value="1"/>
</dbReference>
<comment type="subcellular location">
    <subcellularLocation>
        <location evidence="2">Cell membrane</location>
    </subcellularLocation>
</comment>
<dbReference type="InterPro" id="IPR003594">
    <property type="entry name" value="HATPase_dom"/>
</dbReference>
<evidence type="ECO:0000256" key="12">
    <source>
        <dbReference type="ARBA" id="ARBA00022777"/>
    </source>
</evidence>
<sequence length="435" mass="49226">MFRSYSGSRLLLRLLGIELVFALIGLLINQVALTLIIGSILLLGWHYRQISRLNFWLWKDRKLTPPQGTGSWEGIFNGIYRLQGKNRRRVGQLASLLSRFRQGAEALPDAAVVLDSELNILWCNKLAQLILGFVWPQDNGQRIDNLIRHPDFSEYLKKGEFNEPLELASPVSEQRLLEIRLMSYGDRQLLLIARDVTRINQLEGMRKEFVANVSHELKTPLTVLQGYLEIMQSMEEPDSMNHKPLNLMQQQTRRMQSMVEQLLALSRIEDGADIDLEKTINMRAMLDILKDEASALALDQYDLSFYCEDGLDCHGNELQLRSACTNLISNAIRYTEPGGKVTVRWEMVPAGAQFSVTDTGLGIAPQHINRLTERFYRVDNARSSKTGGSGLGLAIVKHALSHHYSELTITSELDKGSCFSFIIPINLVVKNNTSN</sequence>
<dbReference type="InterPro" id="IPR014310">
    <property type="entry name" value="Sig_transdc_His_kinase_PhoR"/>
</dbReference>
<proteinExistence type="predicted"/>
<keyword evidence="9" id="KW-0808">Transferase</keyword>
<dbReference type="EMBL" id="CP020472">
    <property type="protein sequence ID" value="ARD23150.1"/>
    <property type="molecule type" value="Genomic_DNA"/>
</dbReference>
<evidence type="ECO:0000256" key="7">
    <source>
        <dbReference type="ARBA" id="ARBA00022553"/>
    </source>
</evidence>
<dbReference type="Pfam" id="PF11808">
    <property type="entry name" value="PhoR"/>
    <property type="match status" value="1"/>
</dbReference>
<dbReference type="SUPFAM" id="SSF47384">
    <property type="entry name" value="Homodimeric domain of signal transducing histidine kinase"/>
    <property type="match status" value="1"/>
</dbReference>
<dbReference type="SUPFAM" id="SSF55874">
    <property type="entry name" value="ATPase domain of HSP90 chaperone/DNA topoisomerase II/histidine kinase"/>
    <property type="match status" value="1"/>
</dbReference>
<dbReference type="SUPFAM" id="SSF55785">
    <property type="entry name" value="PYP-like sensor domain (PAS domain)"/>
    <property type="match status" value="1"/>
</dbReference>
<dbReference type="RefSeq" id="WP_080916215.1">
    <property type="nucleotide sequence ID" value="NZ_CANMJJ010000005.1"/>
</dbReference>
<keyword evidence="5" id="KW-0813">Transport</keyword>
<keyword evidence="6" id="KW-1003">Cell membrane</keyword>
<evidence type="ECO:0000256" key="15">
    <source>
        <dbReference type="ARBA" id="ARBA00023012"/>
    </source>
</evidence>
<evidence type="ECO:0000256" key="13">
    <source>
        <dbReference type="ARBA" id="ARBA00022840"/>
    </source>
</evidence>
<evidence type="ECO:0000256" key="11">
    <source>
        <dbReference type="ARBA" id="ARBA00022741"/>
    </source>
</evidence>
<keyword evidence="8" id="KW-0592">Phosphate transport</keyword>
<dbReference type="InterPro" id="IPR003661">
    <property type="entry name" value="HisK_dim/P_dom"/>
</dbReference>
<feature type="domain" description="Histidine kinase" evidence="19">
    <location>
        <begin position="212"/>
        <end position="427"/>
    </location>
</feature>
<dbReference type="GO" id="GO:0016301">
    <property type="term" value="F:kinase activity"/>
    <property type="evidence" value="ECO:0007669"/>
    <property type="project" value="UniProtKB-KW"/>
</dbReference>
<comment type="function">
    <text evidence="17">Member of the two-component regulatory system PhoR/PhoB involved in the phosphate regulon genes expression. PhoR may function as a membrane-associated protein kinase that phosphorylates PhoB in response to environmental signals.</text>
</comment>
<evidence type="ECO:0000313" key="21">
    <source>
        <dbReference type="Proteomes" id="UP000191820"/>
    </source>
</evidence>
<keyword evidence="11" id="KW-0547">Nucleotide-binding</keyword>
<dbReference type="CDD" id="cd00130">
    <property type="entry name" value="PAS"/>
    <property type="match status" value="1"/>
</dbReference>
<evidence type="ECO:0000256" key="1">
    <source>
        <dbReference type="ARBA" id="ARBA00000085"/>
    </source>
</evidence>
<dbReference type="PROSITE" id="PS50109">
    <property type="entry name" value="HIS_KIN"/>
    <property type="match status" value="1"/>
</dbReference>
<evidence type="ECO:0000256" key="18">
    <source>
        <dbReference type="SAM" id="Phobius"/>
    </source>
</evidence>
<dbReference type="PANTHER" id="PTHR45453">
    <property type="entry name" value="PHOSPHATE REGULON SENSOR PROTEIN PHOR"/>
    <property type="match status" value="1"/>
</dbReference>
<dbReference type="InterPro" id="IPR036890">
    <property type="entry name" value="HATPase_C_sf"/>
</dbReference>
<evidence type="ECO:0000256" key="16">
    <source>
        <dbReference type="ARBA" id="ARBA00023136"/>
    </source>
</evidence>
<name>A0ABN4YIE5_9GAMM</name>
<dbReference type="Pfam" id="PF02518">
    <property type="entry name" value="HATPase_c"/>
    <property type="match status" value="1"/>
</dbReference>
<protein>
    <recommendedName>
        <fullName evidence="4">Phosphate regulon sensor protein PhoR</fullName>
        <ecNumber evidence="3">2.7.13.3</ecNumber>
    </recommendedName>
</protein>
<comment type="catalytic activity">
    <reaction evidence="1">
        <text>ATP + protein L-histidine = ADP + protein N-phospho-L-histidine.</text>
        <dbReference type="EC" id="2.7.13.3"/>
    </reaction>
</comment>
<keyword evidence="13" id="KW-0067">ATP-binding</keyword>
<evidence type="ECO:0000256" key="3">
    <source>
        <dbReference type="ARBA" id="ARBA00012438"/>
    </source>
</evidence>
<evidence type="ECO:0000256" key="14">
    <source>
        <dbReference type="ARBA" id="ARBA00022989"/>
    </source>
</evidence>
<dbReference type="CDD" id="cd00082">
    <property type="entry name" value="HisKA"/>
    <property type="match status" value="1"/>
</dbReference>
<dbReference type="NCBIfam" id="NF008235">
    <property type="entry name" value="PRK11006.1"/>
    <property type="match status" value="1"/>
</dbReference>
<dbReference type="SMART" id="SM00091">
    <property type="entry name" value="PAS"/>
    <property type="match status" value="1"/>
</dbReference>
<dbReference type="SMART" id="SM00387">
    <property type="entry name" value="HATPase_c"/>
    <property type="match status" value="1"/>
</dbReference>
<evidence type="ECO:0000256" key="2">
    <source>
        <dbReference type="ARBA" id="ARBA00004236"/>
    </source>
</evidence>
<keyword evidence="14 18" id="KW-1133">Transmembrane helix</keyword>
<keyword evidence="16 18" id="KW-0472">Membrane</keyword>
<evidence type="ECO:0000256" key="5">
    <source>
        <dbReference type="ARBA" id="ARBA00022448"/>
    </source>
</evidence>
<dbReference type="EC" id="2.7.13.3" evidence="3"/>
<dbReference type="InterPro" id="IPR004358">
    <property type="entry name" value="Sig_transdc_His_kin-like_C"/>
</dbReference>
<evidence type="ECO:0000256" key="8">
    <source>
        <dbReference type="ARBA" id="ARBA00022592"/>
    </source>
</evidence>
<keyword evidence="10 18" id="KW-0812">Transmembrane</keyword>
<dbReference type="InterPro" id="IPR036097">
    <property type="entry name" value="HisK_dim/P_sf"/>
</dbReference>
<dbReference type="InterPro" id="IPR021766">
    <property type="entry name" value="PhoR_N"/>
</dbReference>
<keyword evidence="21" id="KW-1185">Reference proteome</keyword>
<evidence type="ECO:0000256" key="9">
    <source>
        <dbReference type="ARBA" id="ARBA00022679"/>
    </source>
</evidence>
<evidence type="ECO:0000313" key="20">
    <source>
        <dbReference type="EMBL" id="ARD23150.1"/>
    </source>
</evidence>
<keyword evidence="7" id="KW-0597">Phosphoprotein</keyword>
<reference evidence="20 21" key="1">
    <citation type="submission" date="2017-03" db="EMBL/GenBank/DDBJ databases">
        <title>Genome sequencing of Shewanella japonica KCTC 22435.</title>
        <authorList>
            <person name="Kim K.M."/>
        </authorList>
    </citation>
    <scope>NUCLEOTIDE SEQUENCE [LARGE SCALE GENOMIC DNA]</scope>
    <source>
        <strain evidence="20 21">KCTC 22435</strain>
    </source>
</reference>
<dbReference type="Pfam" id="PF00512">
    <property type="entry name" value="HisKA"/>
    <property type="match status" value="1"/>
</dbReference>
<dbReference type="PANTHER" id="PTHR45453:SF1">
    <property type="entry name" value="PHOSPHATE REGULON SENSOR PROTEIN PHOR"/>
    <property type="match status" value="1"/>
</dbReference>
<evidence type="ECO:0000256" key="6">
    <source>
        <dbReference type="ARBA" id="ARBA00022475"/>
    </source>
</evidence>
<evidence type="ECO:0000259" key="19">
    <source>
        <dbReference type="PROSITE" id="PS50109"/>
    </source>
</evidence>
<dbReference type="InterPro" id="IPR035965">
    <property type="entry name" value="PAS-like_dom_sf"/>
</dbReference>
<dbReference type="Gene3D" id="1.10.287.130">
    <property type="match status" value="1"/>
</dbReference>